<evidence type="ECO:0000313" key="7">
    <source>
        <dbReference type="Proteomes" id="UP000775213"/>
    </source>
</evidence>
<dbReference type="InterPro" id="IPR020095">
    <property type="entry name" value="PsdUridine_synth_TruA_C"/>
</dbReference>
<sequence>MENLLHSLIGLEKATVFIFPVSSQQMALAALGFSYSPKRLSLSFAKCLRHRDDGPDLATLSRPSSPHKWRMVIAYDGKKFAGWQYQESAPTIQCLIEKALTRITKLDRKQLRLVGAGRTDAGVHAWGQVAHFITPFNYDCLESIHAALNGLLPSEIRVREISPACPEFHARFSTISKLYHYKIYNDLIMDPFQSRYAYHSGYKLNPVVMREAASYFVGRHDFTSFANVSHRDGLVNPVKEIFQFHVKEMDHVFQIEVEGTGFLYRQVRNMVALLIEIGREALPPVVVRDILAACNRRELAKFAMSAPPHGLCLMSVNYSDDILKAPAGCPASSFGRPQTASKCRLPFY</sequence>
<dbReference type="HAMAP" id="MF_00171">
    <property type="entry name" value="TruA"/>
    <property type="match status" value="1"/>
</dbReference>
<comment type="similarity">
    <text evidence="1 4">Belongs to the tRNA pseudouridine synthase TruA family.</text>
</comment>
<dbReference type="GO" id="GO:0031119">
    <property type="term" value="P:tRNA pseudouridine synthesis"/>
    <property type="evidence" value="ECO:0007669"/>
    <property type="project" value="TreeGrafter"/>
</dbReference>
<accession>A0AAV7FKD3</accession>
<dbReference type="InterPro" id="IPR020094">
    <property type="entry name" value="TruA/RsuA/RluB/E/F_N"/>
</dbReference>
<dbReference type="PANTHER" id="PTHR11142:SF0">
    <property type="entry name" value="TRNA PSEUDOURIDINE SYNTHASE-LIKE 1"/>
    <property type="match status" value="1"/>
</dbReference>
<evidence type="ECO:0000259" key="5">
    <source>
        <dbReference type="Pfam" id="PF01416"/>
    </source>
</evidence>
<feature type="domain" description="Pseudouridine synthase I TruA alpha/beta" evidence="5">
    <location>
        <begin position="72"/>
        <end position="172"/>
    </location>
</feature>
<keyword evidence="3 4" id="KW-0413">Isomerase</keyword>
<organism evidence="6 7">
    <name type="scientific">Dendrobium chrysotoxum</name>
    <name type="common">Orchid</name>
    <dbReference type="NCBI Taxonomy" id="161865"/>
    <lineage>
        <taxon>Eukaryota</taxon>
        <taxon>Viridiplantae</taxon>
        <taxon>Streptophyta</taxon>
        <taxon>Embryophyta</taxon>
        <taxon>Tracheophyta</taxon>
        <taxon>Spermatophyta</taxon>
        <taxon>Magnoliopsida</taxon>
        <taxon>Liliopsida</taxon>
        <taxon>Asparagales</taxon>
        <taxon>Orchidaceae</taxon>
        <taxon>Epidendroideae</taxon>
        <taxon>Malaxideae</taxon>
        <taxon>Dendrobiinae</taxon>
        <taxon>Dendrobium</taxon>
    </lineage>
</organism>
<keyword evidence="2 4" id="KW-0819">tRNA processing</keyword>
<dbReference type="EMBL" id="JAGFBR010000019">
    <property type="protein sequence ID" value="KAH0449340.1"/>
    <property type="molecule type" value="Genomic_DNA"/>
</dbReference>
<protein>
    <recommendedName>
        <fullName evidence="4">tRNA pseudouridine synthase</fullName>
        <ecNumber evidence="4">5.4.99.12</ecNumber>
    </recommendedName>
</protein>
<reference evidence="6 7" key="1">
    <citation type="journal article" date="2021" name="Hortic Res">
        <title>Chromosome-scale assembly of the Dendrobium chrysotoxum genome enhances the understanding of orchid evolution.</title>
        <authorList>
            <person name="Zhang Y."/>
            <person name="Zhang G.Q."/>
            <person name="Zhang D."/>
            <person name="Liu X.D."/>
            <person name="Xu X.Y."/>
            <person name="Sun W.H."/>
            <person name="Yu X."/>
            <person name="Zhu X."/>
            <person name="Wang Z.W."/>
            <person name="Zhao X."/>
            <person name="Zhong W.Y."/>
            <person name="Chen H."/>
            <person name="Yin W.L."/>
            <person name="Huang T."/>
            <person name="Niu S.C."/>
            <person name="Liu Z.J."/>
        </authorList>
    </citation>
    <scope>NUCLEOTIDE SEQUENCE [LARGE SCALE GENOMIC DNA]</scope>
    <source>
        <strain evidence="6">Lindl</strain>
    </source>
</reference>
<dbReference type="SUPFAM" id="SSF55120">
    <property type="entry name" value="Pseudouridine synthase"/>
    <property type="match status" value="1"/>
</dbReference>
<dbReference type="PANTHER" id="PTHR11142">
    <property type="entry name" value="PSEUDOURIDYLATE SYNTHASE"/>
    <property type="match status" value="1"/>
</dbReference>
<proteinExistence type="inferred from homology"/>
<evidence type="ECO:0000256" key="1">
    <source>
        <dbReference type="ARBA" id="ARBA00009375"/>
    </source>
</evidence>
<evidence type="ECO:0000256" key="2">
    <source>
        <dbReference type="ARBA" id="ARBA00022694"/>
    </source>
</evidence>
<dbReference type="GO" id="GO:0160147">
    <property type="term" value="F:tRNA pseudouridine(38-40) synthase activity"/>
    <property type="evidence" value="ECO:0007669"/>
    <property type="project" value="UniProtKB-EC"/>
</dbReference>
<dbReference type="Gene3D" id="3.30.70.580">
    <property type="entry name" value="Pseudouridine synthase I, catalytic domain, N-terminal subdomain"/>
    <property type="match status" value="1"/>
</dbReference>
<dbReference type="FunFam" id="3.30.70.580:FF:000001">
    <property type="entry name" value="tRNA pseudouridine synthase A"/>
    <property type="match status" value="1"/>
</dbReference>
<dbReference type="NCBIfam" id="TIGR00071">
    <property type="entry name" value="hisT_truA"/>
    <property type="match status" value="1"/>
</dbReference>
<dbReference type="InterPro" id="IPR020103">
    <property type="entry name" value="PsdUridine_synth_cat_dom_sf"/>
</dbReference>
<dbReference type="Proteomes" id="UP000775213">
    <property type="component" value="Unassembled WGS sequence"/>
</dbReference>
<dbReference type="Pfam" id="PF01416">
    <property type="entry name" value="PseudoU_synth_1"/>
    <property type="match status" value="2"/>
</dbReference>
<keyword evidence="7" id="KW-1185">Reference proteome</keyword>
<comment type="caution">
    <text evidence="6">The sequence shown here is derived from an EMBL/GenBank/DDBJ whole genome shotgun (WGS) entry which is preliminary data.</text>
</comment>
<dbReference type="AlphaFoldDB" id="A0AAV7FKD3"/>
<comment type="catalytic activity">
    <reaction evidence="4">
        <text>uridine(38/39/40) in tRNA = pseudouridine(38/39/40) in tRNA</text>
        <dbReference type="Rhea" id="RHEA:22376"/>
        <dbReference type="Rhea" id="RHEA-COMP:10085"/>
        <dbReference type="Rhea" id="RHEA-COMP:10087"/>
        <dbReference type="ChEBI" id="CHEBI:65314"/>
        <dbReference type="ChEBI" id="CHEBI:65315"/>
        <dbReference type="EC" id="5.4.99.12"/>
    </reaction>
</comment>
<evidence type="ECO:0000313" key="6">
    <source>
        <dbReference type="EMBL" id="KAH0449340.1"/>
    </source>
</evidence>
<feature type="domain" description="Pseudouridine synthase I TruA alpha/beta" evidence="5">
    <location>
        <begin position="212"/>
        <end position="319"/>
    </location>
</feature>
<evidence type="ECO:0000256" key="4">
    <source>
        <dbReference type="RuleBase" id="RU003792"/>
    </source>
</evidence>
<evidence type="ECO:0000256" key="3">
    <source>
        <dbReference type="ARBA" id="ARBA00023235"/>
    </source>
</evidence>
<dbReference type="CDD" id="cd02570">
    <property type="entry name" value="PseudoU_synth_EcTruA"/>
    <property type="match status" value="1"/>
</dbReference>
<name>A0AAV7FKD3_DENCH</name>
<dbReference type="InterPro" id="IPR001406">
    <property type="entry name" value="PsdUridine_synth_TruA"/>
</dbReference>
<dbReference type="GO" id="GO:0003723">
    <property type="term" value="F:RNA binding"/>
    <property type="evidence" value="ECO:0007669"/>
    <property type="project" value="InterPro"/>
</dbReference>
<gene>
    <name evidence="6" type="ORF">IEQ34_023140</name>
</gene>
<dbReference type="EC" id="5.4.99.12" evidence="4"/>
<dbReference type="Gene3D" id="3.30.70.660">
    <property type="entry name" value="Pseudouridine synthase I, catalytic domain, C-terminal subdomain"/>
    <property type="match status" value="1"/>
</dbReference>
<dbReference type="InterPro" id="IPR020097">
    <property type="entry name" value="PsdUridine_synth_TruA_a/b_dom"/>
</dbReference>